<reference evidence="3" key="2">
    <citation type="submission" date="2011-02" db="EMBL/GenBank/DDBJ databases">
        <authorList>
            <person name="MacLean D."/>
        </authorList>
    </citation>
    <scope>NUCLEOTIDE SEQUENCE</scope>
</reference>
<evidence type="ECO:0000313" key="3">
    <source>
        <dbReference type="EMBL" id="CCA21526.1"/>
    </source>
</evidence>
<dbReference type="InterPro" id="IPR035927">
    <property type="entry name" value="DUSP-like_sf"/>
</dbReference>
<dbReference type="SUPFAM" id="SSF54001">
    <property type="entry name" value="Cysteine proteinases"/>
    <property type="match status" value="1"/>
</dbReference>
<evidence type="ECO:0000259" key="1">
    <source>
        <dbReference type="PROSITE" id="PS50235"/>
    </source>
</evidence>
<dbReference type="PROSITE" id="PS51283">
    <property type="entry name" value="DUSP"/>
    <property type="match status" value="1"/>
</dbReference>
<dbReference type="InterPro" id="IPR018200">
    <property type="entry name" value="USP_CS"/>
</dbReference>
<dbReference type="InterPro" id="IPR028889">
    <property type="entry name" value="USP"/>
</dbReference>
<dbReference type="InterPro" id="IPR050185">
    <property type="entry name" value="Ub_carboxyl-term_hydrolase"/>
</dbReference>
<keyword evidence="3" id="KW-0645">Protease</keyword>
<gene>
    <name evidence="3" type="primary">AlNc14C125G6800</name>
    <name evidence="3" type="ORF">ALNC14_076690</name>
</gene>
<dbReference type="Pfam" id="PF06337">
    <property type="entry name" value="DUSP"/>
    <property type="match status" value="1"/>
</dbReference>
<dbReference type="PANTHER" id="PTHR21646">
    <property type="entry name" value="UBIQUITIN CARBOXYL-TERMINAL HYDROLASE"/>
    <property type="match status" value="1"/>
</dbReference>
<keyword evidence="3" id="KW-0378">Hydrolase</keyword>
<dbReference type="Gene3D" id="3.90.70.10">
    <property type="entry name" value="Cysteine proteinases"/>
    <property type="match status" value="2"/>
</dbReference>
<accession>F0WJS5</accession>
<dbReference type="Gene3D" id="3.30.2230.10">
    <property type="entry name" value="DUSP-like"/>
    <property type="match status" value="1"/>
</dbReference>
<dbReference type="GO" id="GO:0016579">
    <property type="term" value="P:protein deubiquitination"/>
    <property type="evidence" value="ECO:0007669"/>
    <property type="project" value="InterPro"/>
</dbReference>
<name>F0WJS5_9STRA</name>
<dbReference type="Gene3D" id="2.30.30.140">
    <property type="match status" value="1"/>
</dbReference>
<dbReference type="SUPFAM" id="SSF143791">
    <property type="entry name" value="DUSP-like"/>
    <property type="match status" value="1"/>
</dbReference>
<feature type="domain" description="DUSP" evidence="2">
    <location>
        <begin position="204"/>
        <end position="313"/>
    </location>
</feature>
<dbReference type="GO" id="GO:0004843">
    <property type="term" value="F:cysteine-type deubiquitinase activity"/>
    <property type="evidence" value="ECO:0007669"/>
    <property type="project" value="InterPro"/>
</dbReference>
<evidence type="ECO:0000259" key="2">
    <source>
        <dbReference type="PROSITE" id="PS51283"/>
    </source>
</evidence>
<proteinExistence type="predicted"/>
<dbReference type="HOGENOM" id="CLU_001060_5_0_1"/>
<protein>
    <submittedName>
        <fullName evidence="3">Ubiquitinspecific protease putative</fullName>
    </submittedName>
</protein>
<dbReference type="InterPro" id="IPR016197">
    <property type="entry name" value="Chromo-like_dom_sf"/>
</dbReference>
<dbReference type="InterPro" id="IPR006615">
    <property type="entry name" value="Pept_C19_DUSP"/>
</dbReference>
<dbReference type="PANTHER" id="PTHR21646:SF46">
    <property type="entry name" value="UBIQUITIN CARBOXYL-TERMINAL HYDROLASE"/>
    <property type="match status" value="1"/>
</dbReference>
<dbReference type="SUPFAM" id="SSF54160">
    <property type="entry name" value="Chromo domain-like"/>
    <property type="match status" value="1"/>
</dbReference>
<dbReference type="InterPro" id="IPR038765">
    <property type="entry name" value="Papain-like_cys_pep_sf"/>
</dbReference>
<sequence length="1312" mass="150290">MGNKLLPNGQAADHLWPRSGSFFEQSFMIDDRAIVQVEFEANSARECVRCMVMKSEIFHIFVREKTQSGYFWMTQNHEVVIQDCLKELCIGFGDKQRAVFSKNMSPATESILAQMYLVSHDNLKSSNPQILTLSVYLSRDSVYCNPSVDTTVLSHLATTDVYPLTALCILSTRYNSYQAEKKLISVIVSISMNACEVAVAVPSDLNDFYAEIRAQLLCEFLRIGEKWYLIDQRWWCRFLSAVQSQETDNHSFQSDSILNASIVDAQLSSTARSIVILKPLLVEKVHFQAVSEVIWTKLTSRFKYDYCISRPVIGRGHCGTVPVLEVYPTLFQVFTWTNTDTLEQPRALYVEEKDSCTKPLIFPHYDNISVGTGFNFFNLIWKLYPEVVEAVSVDIGEDKDSAIQLCYRSDPKEGWSVLWSPQYETQSTNWSEILLGLQPRNHLDGLARCHSLLLETRYRPFEASDWRADRFFSDIAANAWRYSLQVGDLVDAQDTQGKWYEARILQVQKTQVLVHYRGWTSKWDVWLPCDSSKLELYHTKVKNWRAFRRDDLVEVGFHQISRNFPEWKWGKVLRTHQDSVYIEVEDGHKCVRSIQDELLCAPGTHKFRNDSNWQKTSSCEHLLGVVGLQNLGNSCFLNSMLQCLTHAEPLYAYFSAQRAGQLLYELEINAENPLGMHGKIAIAFAKLLSDMYSSNARVIAPIDLKYVIGQYAPQFAGYSQQDSQEVMNFLLDGLHEDLNRVRQKPQTEMIEGNGKNDATIAMEAWQQFKRRNDSVIVDHFIGQLRSHVTCSNQDCGHKSITFDPFMSLSVPIPTSETNEVIAQIFWADGEIPTKFGVKVSKTASMQEFLRALGSLANVSTNRLIAIDILEGSPRRIQVYESKQSIRCITRTPVHVYELEEELRSCAFSCPQVTPPDLKEWKNSTKCDSIPKMVVSLTHQIPFASPVDGRNSDEDVFGAKQRRVEMEFLNVPLLVTLKRRDSMEQIHQKIWKVVARLLSSSLFGFQPHQELPYQLHFIDSEGTTISPFHAETMPLSSLQPPFSLLLEWSRHGFRRGYDRSSARRVSLHESFRTLSLHEQPEMPQASVSLMQCVEKFTEREQLGHTDTWYCSKCCQHVRAFKKFDLYSLPNVLIVHLKRFRYATSSLHLSHQRDKITTMVSFPVSDLDLKDCVIDPSQKGYRYELFAVSEHSGGLGGGHYTAVAKAFGSGKWFRFNDSFVEETKPEKAITSRAARRQRIGLRVYSYRKGMRLLRLIEKWRFIYEGIVPAVMMKRAPVTEIPAMIGMNGLMIQLLRTPQIKESDELAFSQSSSVI</sequence>
<organism evidence="3">
    <name type="scientific">Albugo laibachii Nc14</name>
    <dbReference type="NCBI Taxonomy" id="890382"/>
    <lineage>
        <taxon>Eukaryota</taxon>
        <taxon>Sar</taxon>
        <taxon>Stramenopiles</taxon>
        <taxon>Oomycota</taxon>
        <taxon>Peronosporomycetes</taxon>
        <taxon>Albuginales</taxon>
        <taxon>Albuginaceae</taxon>
        <taxon>Albugo</taxon>
    </lineage>
</organism>
<dbReference type="PROSITE" id="PS00973">
    <property type="entry name" value="USP_2"/>
    <property type="match status" value="1"/>
</dbReference>
<feature type="domain" description="USP" evidence="1">
    <location>
        <begin position="626"/>
        <end position="1245"/>
    </location>
</feature>
<dbReference type="GO" id="GO:0006508">
    <property type="term" value="P:proteolysis"/>
    <property type="evidence" value="ECO:0007669"/>
    <property type="project" value="UniProtKB-KW"/>
</dbReference>
<dbReference type="CDD" id="cd20104">
    <property type="entry name" value="MBT_PHF20L1-like"/>
    <property type="match status" value="1"/>
</dbReference>
<dbReference type="PROSITE" id="PS50235">
    <property type="entry name" value="USP_3"/>
    <property type="match status" value="1"/>
</dbReference>
<dbReference type="PROSITE" id="PS00972">
    <property type="entry name" value="USP_1"/>
    <property type="match status" value="1"/>
</dbReference>
<reference evidence="3" key="1">
    <citation type="journal article" date="2011" name="PLoS Biol.">
        <title>Gene gain and loss during evolution of obligate parasitism in the white rust pathogen of Arabidopsis thaliana.</title>
        <authorList>
            <person name="Kemen E."/>
            <person name="Gardiner A."/>
            <person name="Schultz-Larsen T."/>
            <person name="Kemen A.C."/>
            <person name="Balmuth A.L."/>
            <person name="Robert-Seilaniantz A."/>
            <person name="Bailey K."/>
            <person name="Holub E."/>
            <person name="Studholme D.J."/>
            <person name="Maclean D."/>
            <person name="Jones J.D."/>
        </authorList>
    </citation>
    <scope>NUCLEOTIDE SEQUENCE</scope>
</reference>
<dbReference type="EMBL" id="FR824170">
    <property type="protein sequence ID" value="CCA21526.1"/>
    <property type="molecule type" value="Genomic_DNA"/>
</dbReference>
<dbReference type="InterPro" id="IPR001394">
    <property type="entry name" value="Peptidase_C19_UCH"/>
</dbReference>
<dbReference type="Pfam" id="PF00443">
    <property type="entry name" value="UCH"/>
    <property type="match status" value="1"/>
</dbReference>